<feature type="compositionally biased region" description="Acidic residues" evidence="1">
    <location>
        <begin position="1"/>
        <end position="11"/>
    </location>
</feature>
<organism evidence="2">
    <name type="scientific">Tanacetum cinerariifolium</name>
    <name type="common">Dalmatian daisy</name>
    <name type="synonym">Chrysanthemum cinerariifolium</name>
    <dbReference type="NCBI Taxonomy" id="118510"/>
    <lineage>
        <taxon>Eukaryota</taxon>
        <taxon>Viridiplantae</taxon>
        <taxon>Streptophyta</taxon>
        <taxon>Embryophyta</taxon>
        <taxon>Tracheophyta</taxon>
        <taxon>Spermatophyta</taxon>
        <taxon>Magnoliopsida</taxon>
        <taxon>eudicotyledons</taxon>
        <taxon>Gunneridae</taxon>
        <taxon>Pentapetalae</taxon>
        <taxon>asterids</taxon>
        <taxon>campanulids</taxon>
        <taxon>Asterales</taxon>
        <taxon>Asteraceae</taxon>
        <taxon>Asteroideae</taxon>
        <taxon>Anthemideae</taxon>
        <taxon>Anthemidinae</taxon>
        <taxon>Tanacetum</taxon>
    </lineage>
</organism>
<evidence type="ECO:0000256" key="1">
    <source>
        <dbReference type="SAM" id="MobiDB-lite"/>
    </source>
</evidence>
<feature type="region of interest" description="Disordered" evidence="1">
    <location>
        <begin position="1"/>
        <end position="24"/>
    </location>
</feature>
<feature type="non-terminal residue" evidence="2">
    <location>
        <position position="1"/>
    </location>
</feature>
<dbReference type="AlphaFoldDB" id="A0A699RTA7"/>
<sequence length="145" mass="16490">EEIDIATDTDELLPPGFKNDDSEGEIDVVEGLRVDNSISNSKNELSDNEASDFDNPSFPRPHPKPPDAEFDFKQDAGEEISVVMNDNDELECLDPRDEINDEDDDYFPFKFVIRFFLPYLIYPKVFSFLLSAESENTIFDPGISV</sequence>
<comment type="caution">
    <text evidence="2">The sequence shown here is derived from an EMBL/GenBank/DDBJ whole genome shotgun (WGS) entry which is preliminary data.</text>
</comment>
<evidence type="ECO:0000313" key="2">
    <source>
        <dbReference type="EMBL" id="GFC85874.1"/>
    </source>
</evidence>
<protein>
    <submittedName>
        <fullName evidence="2">Uncharacterized protein</fullName>
    </submittedName>
</protein>
<proteinExistence type="predicted"/>
<feature type="region of interest" description="Disordered" evidence="1">
    <location>
        <begin position="37"/>
        <end position="68"/>
    </location>
</feature>
<reference evidence="2" key="1">
    <citation type="journal article" date="2019" name="Sci. Rep.">
        <title>Draft genome of Tanacetum cinerariifolium, the natural source of mosquito coil.</title>
        <authorList>
            <person name="Yamashiro T."/>
            <person name="Shiraishi A."/>
            <person name="Satake H."/>
            <person name="Nakayama K."/>
        </authorList>
    </citation>
    <scope>NUCLEOTIDE SEQUENCE</scope>
</reference>
<name>A0A699RTA7_TANCI</name>
<gene>
    <name evidence="2" type="ORF">Tci_857844</name>
</gene>
<dbReference type="EMBL" id="BKCJ011102267">
    <property type="protein sequence ID" value="GFC85874.1"/>
    <property type="molecule type" value="Genomic_DNA"/>
</dbReference>
<accession>A0A699RTA7</accession>